<evidence type="ECO:0000256" key="1">
    <source>
        <dbReference type="ARBA" id="ARBA00010641"/>
    </source>
</evidence>
<evidence type="ECO:0000259" key="7">
    <source>
        <dbReference type="Pfam" id="PF08281"/>
    </source>
</evidence>
<dbReference type="InterPro" id="IPR013325">
    <property type="entry name" value="RNA_pol_sigma_r2"/>
</dbReference>
<dbReference type="Proteomes" id="UP000528457">
    <property type="component" value="Unassembled WGS sequence"/>
</dbReference>
<dbReference type="AlphaFoldDB" id="A0A7X0JQM1"/>
<gene>
    <name evidence="8" type="ORF">HNR48_000775</name>
</gene>
<dbReference type="InterPro" id="IPR014284">
    <property type="entry name" value="RNA_pol_sigma-70_dom"/>
</dbReference>
<evidence type="ECO:0000259" key="6">
    <source>
        <dbReference type="Pfam" id="PF04542"/>
    </source>
</evidence>
<dbReference type="InParanoid" id="A0A7X0JQM1"/>
<protein>
    <submittedName>
        <fullName evidence="8">RNA polymerase sigma factor (Sigma-70 family)</fullName>
    </submittedName>
</protein>
<dbReference type="InterPro" id="IPR039425">
    <property type="entry name" value="RNA_pol_sigma-70-like"/>
</dbReference>
<evidence type="ECO:0000256" key="2">
    <source>
        <dbReference type="ARBA" id="ARBA00023015"/>
    </source>
</evidence>
<proteinExistence type="inferred from homology"/>
<dbReference type="InterPro" id="IPR013324">
    <property type="entry name" value="RNA_pol_sigma_r3/r4-like"/>
</dbReference>
<keyword evidence="4" id="KW-0238">DNA-binding</keyword>
<dbReference type="SUPFAM" id="SSF88946">
    <property type="entry name" value="Sigma2 domain of RNA polymerase sigma factors"/>
    <property type="match status" value="1"/>
</dbReference>
<comment type="similarity">
    <text evidence="1">Belongs to the sigma-70 factor family. ECF subfamily.</text>
</comment>
<evidence type="ECO:0000256" key="3">
    <source>
        <dbReference type="ARBA" id="ARBA00023082"/>
    </source>
</evidence>
<feature type="domain" description="RNA polymerase sigma factor 70 region 4 type 2" evidence="7">
    <location>
        <begin position="60"/>
        <end position="111"/>
    </location>
</feature>
<dbReference type="GO" id="GO:0016987">
    <property type="term" value="F:sigma factor activity"/>
    <property type="evidence" value="ECO:0007669"/>
    <property type="project" value="UniProtKB-KW"/>
</dbReference>
<name>A0A7X0JQM1_9GAMM</name>
<dbReference type="Pfam" id="PF08281">
    <property type="entry name" value="Sigma70_r4_2"/>
    <property type="match status" value="1"/>
</dbReference>
<evidence type="ECO:0000256" key="5">
    <source>
        <dbReference type="ARBA" id="ARBA00023163"/>
    </source>
</evidence>
<dbReference type="PANTHER" id="PTHR43133:SF8">
    <property type="entry name" value="RNA POLYMERASE SIGMA FACTOR HI_1459-RELATED"/>
    <property type="match status" value="1"/>
</dbReference>
<feature type="domain" description="RNA polymerase sigma-70 region 2" evidence="6">
    <location>
        <begin position="5"/>
        <end position="30"/>
    </location>
</feature>
<dbReference type="InterPro" id="IPR036388">
    <property type="entry name" value="WH-like_DNA-bd_sf"/>
</dbReference>
<dbReference type="InterPro" id="IPR007627">
    <property type="entry name" value="RNA_pol_sigma70_r2"/>
</dbReference>
<keyword evidence="5" id="KW-0804">Transcription</keyword>
<keyword evidence="2" id="KW-0805">Transcription regulation</keyword>
<dbReference type="SUPFAM" id="SSF88659">
    <property type="entry name" value="Sigma3 and sigma4 domains of RNA polymerase sigma factors"/>
    <property type="match status" value="1"/>
</dbReference>
<reference evidence="8 9" key="1">
    <citation type="submission" date="2020-08" db="EMBL/GenBank/DDBJ databases">
        <title>Genomic Encyclopedia of Type Strains, Phase IV (KMG-IV): sequencing the most valuable type-strain genomes for metagenomic binning, comparative biology and taxonomic classification.</title>
        <authorList>
            <person name="Goeker M."/>
        </authorList>
    </citation>
    <scope>NUCLEOTIDE SEQUENCE [LARGE SCALE GENOMIC DNA]</scope>
    <source>
        <strain evidence="8 9">DSM 22368</strain>
    </source>
</reference>
<evidence type="ECO:0000313" key="9">
    <source>
        <dbReference type="Proteomes" id="UP000528457"/>
    </source>
</evidence>
<dbReference type="GO" id="GO:0006352">
    <property type="term" value="P:DNA-templated transcription initiation"/>
    <property type="evidence" value="ECO:0007669"/>
    <property type="project" value="InterPro"/>
</dbReference>
<dbReference type="Gene3D" id="1.10.1740.10">
    <property type="match status" value="1"/>
</dbReference>
<dbReference type="PANTHER" id="PTHR43133">
    <property type="entry name" value="RNA POLYMERASE ECF-TYPE SIGMA FACTO"/>
    <property type="match status" value="1"/>
</dbReference>
<dbReference type="InterPro" id="IPR013249">
    <property type="entry name" value="RNA_pol_sigma70_r4_t2"/>
</dbReference>
<dbReference type="EMBL" id="JACHHT010000001">
    <property type="protein sequence ID" value="MBB6520497.1"/>
    <property type="molecule type" value="Genomic_DNA"/>
</dbReference>
<evidence type="ECO:0000256" key="4">
    <source>
        <dbReference type="ARBA" id="ARBA00023125"/>
    </source>
</evidence>
<sequence>MPDASLSQPFKQWLYRIAHNKVIDFWRKQKHIDYIDEDQQEILENESGKDNHLEEQYLLVEVERLLAQLPPIQRQSYLLQLEGFSLAEIAEITNSQPESVKSRLRYGKKKLQQLLEDEA</sequence>
<organism evidence="8 9">
    <name type="scientific">Pseudoteredinibacter isoporae</name>
    <dbReference type="NCBI Taxonomy" id="570281"/>
    <lineage>
        <taxon>Bacteria</taxon>
        <taxon>Pseudomonadati</taxon>
        <taxon>Pseudomonadota</taxon>
        <taxon>Gammaproteobacteria</taxon>
        <taxon>Cellvibrionales</taxon>
        <taxon>Cellvibrionaceae</taxon>
        <taxon>Pseudoteredinibacter</taxon>
    </lineage>
</organism>
<comment type="caution">
    <text evidence="8">The sequence shown here is derived from an EMBL/GenBank/DDBJ whole genome shotgun (WGS) entry which is preliminary data.</text>
</comment>
<dbReference type="Pfam" id="PF04542">
    <property type="entry name" value="Sigma70_r2"/>
    <property type="match status" value="1"/>
</dbReference>
<dbReference type="GO" id="GO:0003677">
    <property type="term" value="F:DNA binding"/>
    <property type="evidence" value="ECO:0007669"/>
    <property type="project" value="UniProtKB-KW"/>
</dbReference>
<keyword evidence="9" id="KW-1185">Reference proteome</keyword>
<dbReference type="NCBIfam" id="TIGR02937">
    <property type="entry name" value="sigma70-ECF"/>
    <property type="match status" value="1"/>
</dbReference>
<dbReference type="Gene3D" id="1.10.10.10">
    <property type="entry name" value="Winged helix-like DNA-binding domain superfamily/Winged helix DNA-binding domain"/>
    <property type="match status" value="1"/>
</dbReference>
<keyword evidence="3" id="KW-0731">Sigma factor</keyword>
<accession>A0A7X0JQM1</accession>
<evidence type="ECO:0000313" key="8">
    <source>
        <dbReference type="EMBL" id="MBB6520497.1"/>
    </source>
</evidence>